<evidence type="ECO:0000313" key="2">
    <source>
        <dbReference type="Proteomes" id="UP001305414"/>
    </source>
</evidence>
<keyword evidence="2" id="KW-1185">Reference proteome</keyword>
<evidence type="ECO:0000313" key="1">
    <source>
        <dbReference type="EMBL" id="KAK5631578.1"/>
    </source>
</evidence>
<comment type="caution">
    <text evidence="1">The sequence shown here is derived from an EMBL/GenBank/DDBJ whole genome shotgun (WGS) entry which is preliminary data.</text>
</comment>
<gene>
    <name evidence="1" type="ORF">RRF57_007292</name>
</gene>
<dbReference type="AlphaFoldDB" id="A0AAN7URS2"/>
<dbReference type="EMBL" id="JAWHQM010000020">
    <property type="protein sequence ID" value="KAK5631578.1"/>
    <property type="molecule type" value="Genomic_DNA"/>
</dbReference>
<sequence>MAQFPITPSSLPPRPPSPWAKRFHYNTGGRFPLVDDNEFHSGLAPQLPILHPKYHADTPPQESWDAFNPTKQQLDHCFTFESFQSYYLKGILSWEVGSLMRYVWFSDKIGVISGGHRKDDYGPVDPATAAGGGAAGSTKEDAALQIFHANRIQVDESKWYRFLKKDRWYDLDKPDPLLSGGNWSVDNPKVWEVLSISLELVDRMLKALVEDKNETIEMMLFGLMANWRQVFRTPEPIPNAYVILSRDLHRQVCTADKKKYALDHIPNTTKDWTSRFEALMKYQTFSFVDRHMDETSTWGLTMNNGLIALDVNPLRNLMSNDITLAERCILHYVVVVTLIHEMFHSSTKFRKLDVGWPKRLPSINWMPSQVDLEPFVDRDGAAEMGFAAEQRLFGGQFSLGPVNVNDLPLGAYRLTWPEPWNEGITIGGHRQFQKGVTIHLERVPALYASKLLSTAFWDDPNIPQKSIKNFHYNPIFISNTKYRGATGYWQGLELVRTQALHPLPSPLNLGEKEMVDFWHKRHEDWAQGRIGWFTRENTLWTDSSWGCIKQRLSILRFKRAFDRKDELRCRSIARNLTFLAKYDQGKDVYIESLATLVRNRNLWVYHAIGLLMFAALPIRRETREDTDMVPAYTTNFLPSIAATAAKRQPRALSVMERPRRSLKVPANILYDPLNRDRQGAIANFTQVGYLDCVDSLLFYLAKLGQPLSDPWICEISKISGDLRKQRRDIRRARDPNSWAVWNYATPAYDNTMSTYENGEWKVQP</sequence>
<reference evidence="1 2" key="1">
    <citation type="submission" date="2023-10" db="EMBL/GenBank/DDBJ databases">
        <title>Draft genome sequence of Xylaria bambusicola isolate GMP-LS, the root and basal stem rot pathogen of sugarcane in Indonesia.</title>
        <authorList>
            <person name="Selvaraj P."/>
            <person name="Muralishankar V."/>
            <person name="Muruganantham S."/>
            <person name="Sp S."/>
            <person name="Haryani S."/>
            <person name="Lau K.J.X."/>
            <person name="Naqvi N.I."/>
        </authorList>
    </citation>
    <scope>NUCLEOTIDE SEQUENCE [LARGE SCALE GENOMIC DNA]</scope>
    <source>
        <strain evidence="1">GMP-LS</strain>
    </source>
</reference>
<organism evidence="1 2">
    <name type="scientific">Xylaria bambusicola</name>
    <dbReference type="NCBI Taxonomy" id="326684"/>
    <lineage>
        <taxon>Eukaryota</taxon>
        <taxon>Fungi</taxon>
        <taxon>Dikarya</taxon>
        <taxon>Ascomycota</taxon>
        <taxon>Pezizomycotina</taxon>
        <taxon>Sordariomycetes</taxon>
        <taxon>Xylariomycetidae</taxon>
        <taxon>Xylariales</taxon>
        <taxon>Xylariaceae</taxon>
        <taxon>Xylaria</taxon>
    </lineage>
</organism>
<proteinExistence type="predicted"/>
<accession>A0AAN7URS2</accession>
<protein>
    <submittedName>
        <fullName evidence="1">Uncharacterized protein</fullName>
    </submittedName>
</protein>
<dbReference type="Proteomes" id="UP001305414">
    <property type="component" value="Unassembled WGS sequence"/>
</dbReference>
<name>A0AAN7URS2_9PEZI</name>